<dbReference type="AlphaFoldDB" id="A0ABD2Q879"/>
<sequence length="176" mass="19987">MELSQVITNLNEACWINLAENWDNVGLLAEPTAPHQVSKLMIATELTESVVDEAVASKANLLLVYQPPIFTPVKHMTQSNWRERNIIRCIENRIAVYSPHTCLDSKEDGINDWLLSPFSNVSLAGLIRSLLRTEQQGVRYSTSICQRRYLRGHRCTQRPVSKVFSLATTSPVTRRH</sequence>
<dbReference type="Proteomes" id="UP001626550">
    <property type="component" value="Unassembled WGS sequence"/>
</dbReference>
<name>A0ABD2Q879_9PLAT</name>
<evidence type="ECO:0000313" key="5">
    <source>
        <dbReference type="Proteomes" id="UP001626550"/>
    </source>
</evidence>
<evidence type="ECO:0000256" key="3">
    <source>
        <dbReference type="PIRSR" id="PIRSR602678-1"/>
    </source>
</evidence>
<dbReference type="PANTHER" id="PTHR13799:SF13">
    <property type="entry name" value="NIF3-LIKE PROTEIN 1"/>
    <property type="match status" value="1"/>
</dbReference>
<protein>
    <recommendedName>
        <fullName evidence="2">NIF3-like protein 1</fullName>
    </recommendedName>
</protein>
<keyword evidence="5" id="KW-1185">Reference proteome</keyword>
<comment type="similarity">
    <text evidence="1">Belongs to the GTP cyclohydrolase I type 2/NIF3 family.</text>
</comment>
<feature type="binding site" evidence="3">
    <location>
        <position position="104"/>
    </location>
    <ligand>
        <name>a divalent metal cation</name>
        <dbReference type="ChEBI" id="CHEBI:60240"/>
        <label>1</label>
    </ligand>
</feature>
<evidence type="ECO:0000256" key="2">
    <source>
        <dbReference type="ARBA" id="ARBA00019069"/>
    </source>
</evidence>
<evidence type="ECO:0000313" key="4">
    <source>
        <dbReference type="EMBL" id="KAL3314436.1"/>
    </source>
</evidence>
<dbReference type="PANTHER" id="PTHR13799">
    <property type="entry name" value="NGG1 INTERACTING FACTOR 3"/>
    <property type="match status" value="1"/>
</dbReference>
<proteinExistence type="inferred from homology"/>
<organism evidence="4 5">
    <name type="scientific">Cichlidogyrus casuarinus</name>
    <dbReference type="NCBI Taxonomy" id="1844966"/>
    <lineage>
        <taxon>Eukaryota</taxon>
        <taxon>Metazoa</taxon>
        <taxon>Spiralia</taxon>
        <taxon>Lophotrochozoa</taxon>
        <taxon>Platyhelminthes</taxon>
        <taxon>Monogenea</taxon>
        <taxon>Monopisthocotylea</taxon>
        <taxon>Dactylogyridea</taxon>
        <taxon>Ancyrocephalidae</taxon>
        <taxon>Cichlidogyrus</taxon>
    </lineage>
</organism>
<dbReference type="EMBL" id="JBJKFK010000999">
    <property type="protein sequence ID" value="KAL3314436.1"/>
    <property type="molecule type" value="Genomic_DNA"/>
</dbReference>
<dbReference type="Gene3D" id="3.40.1390.30">
    <property type="entry name" value="NIF3 (NGG1p interacting factor 3)-like"/>
    <property type="match status" value="1"/>
</dbReference>
<keyword evidence="3" id="KW-0479">Metal-binding</keyword>
<dbReference type="SUPFAM" id="SSF102705">
    <property type="entry name" value="NIF3 (NGG1p interacting factor 3)-like"/>
    <property type="match status" value="1"/>
</dbReference>
<evidence type="ECO:0000256" key="1">
    <source>
        <dbReference type="ARBA" id="ARBA00006964"/>
    </source>
</evidence>
<gene>
    <name evidence="4" type="primary">NIF3L1_1</name>
    <name evidence="4" type="ORF">Ciccas_006944</name>
</gene>
<reference evidence="4 5" key="1">
    <citation type="submission" date="2024-11" db="EMBL/GenBank/DDBJ databases">
        <title>Adaptive evolution of stress response genes in parasites aligns with host niche diversity.</title>
        <authorList>
            <person name="Hahn C."/>
            <person name="Resl P."/>
        </authorList>
    </citation>
    <scope>NUCLEOTIDE SEQUENCE [LARGE SCALE GENOMIC DNA]</scope>
    <source>
        <strain evidence="4">EGGRZ-B1_66</strain>
        <tissue evidence="4">Body</tissue>
    </source>
</reference>
<dbReference type="InterPro" id="IPR036069">
    <property type="entry name" value="DUF34/NIF3_sf"/>
</dbReference>
<accession>A0ABD2Q879</accession>
<dbReference type="FunFam" id="3.40.1390.30:FF:000001">
    <property type="entry name" value="GTP cyclohydrolase 1 type 2"/>
    <property type="match status" value="1"/>
</dbReference>
<comment type="caution">
    <text evidence="4">The sequence shown here is derived from an EMBL/GenBank/DDBJ whole genome shotgun (WGS) entry which is preliminary data.</text>
</comment>
<dbReference type="Pfam" id="PF01784">
    <property type="entry name" value="DUF34_NIF3"/>
    <property type="match status" value="1"/>
</dbReference>
<dbReference type="InterPro" id="IPR002678">
    <property type="entry name" value="DUF34/NIF3"/>
</dbReference>